<organism evidence="2 3">
    <name type="scientific">Bartonella melophagi K-2C</name>
    <dbReference type="NCBI Taxonomy" id="1094557"/>
    <lineage>
        <taxon>Bacteria</taxon>
        <taxon>Pseudomonadati</taxon>
        <taxon>Pseudomonadota</taxon>
        <taxon>Alphaproteobacteria</taxon>
        <taxon>Hyphomicrobiales</taxon>
        <taxon>Bartonellaceae</taxon>
        <taxon>Bartonella</taxon>
    </lineage>
</organism>
<keyword evidence="3" id="KW-1185">Reference proteome</keyword>
<dbReference type="GO" id="GO:0003755">
    <property type="term" value="F:peptidyl-prolyl cis-trans isomerase activity"/>
    <property type="evidence" value="ECO:0007669"/>
    <property type="project" value="InterPro"/>
</dbReference>
<dbReference type="InterPro" id="IPR002130">
    <property type="entry name" value="Cyclophilin-type_PPIase_dom"/>
</dbReference>
<gene>
    <name evidence="2" type="ORF">ME3_00659</name>
</gene>
<evidence type="ECO:0000313" key="2">
    <source>
        <dbReference type="EMBL" id="EJF90107.1"/>
    </source>
</evidence>
<dbReference type="EMBL" id="AIMA01000013">
    <property type="protein sequence ID" value="EJF90107.1"/>
    <property type="molecule type" value="Genomic_DNA"/>
</dbReference>
<dbReference type="Gene3D" id="2.40.100.10">
    <property type="entry name" value="Cyclophilin-like"/>
    <property type="match status" value="1"/>
</dbReference>
<evidence type="ECO:0000313" key="3">
    <source>
        <dbReference type="Proteomes" id="UP000009017"/>
    </source>
</evidence>
<name>J1JYF2_9HYPH</name>
<evidence type="ECO:0000259" key="1">
    <source>
        <dbReference type="PROSITE" id="PS50072"/>
    </source>
</evidence>
<comment type="caution">
    <text evidence="2">The sequence shown here is derived from an EMBL/GenBank/DDBJ whole genome shotgun (WGS) entry which is preliminary data.</text>
</comment>
<protein>
    <recommendedName>
        <fullName evidence="1">PPIase cyclophilin-type domain-containing protein</fullName>
    </recommendedName>
</protein>
<dbReference type="PATRIC" id="fig|1094557.3.peg.696"/>
<reference evidence="2 3" key="1">
    <citation type="submission" date="2012-03" db="EMBL/GenBank/DDBJ databases">
        <title>The Genome Sequence of Bartonella melophagi K-2C.</title>
        <authorList>
            <consortium name="The Broad Institute Genome Sequencing Platform"/>
            <consortium name="The Broad Institute Genome Sequencing Center for Infectious Disease"/>
            <person name="Feldgarden M."/>
            <person name="Kirby J."/>
            <person name="Kosoy M."/>
            <person name="Birtles R."/>
            <person name="Probert W.S."/>
            <person name="Chiaraviglio L."/>
            <person name="Young S.K."/>
            <person name="Zeng Q."/>
            <person name="Gargeya S."/>
            <person name="Fitzgerald M."/>
            <person name="Haas B."/>
            <person name="Abouelleil A."/>
            <person name="Alvarado L."/>
            <person name="Arachchi H.M."/>
            <person name="Berlin A."/>
            <person name="Chapman S.B."/>
            <person name="Gearin G."/>
            <person name="Goldberg J."/>
            <person name="Griggs A."/>
            <person name="Gujja S."/>
            <person name="Hansen M."/>
            <person name="Heiman D."/>
            <person name="Howarth C."/>
            <person name="Larimer J."/>
            <person name="Lui A."/>
            <person name="MacDonald P.J.P."/>
            <person name="McCowen C."/>
            <person name="Montmayeur A."/>
            <person name="Murphy C."/>
            <person name="Neiman D."/>
            <person name="Pearson M."/>
            <person name="Priest M."/>
            <person name="Roberts A."/>
            <person name="Saif S."/>
            <person name="Shea T."/>
            <person name="Sisk P."/>
            <person name="Stolte C."/>
            <person name="Sykes S."/>
            <person name="Wortman J."/>
            <person name="Nusbaum C."/>
            <person name="Birren B."/>
        </authorList>
    </citation>
    <scope>NUCLEOTIDE SEQUENCE [LARGE SCALE GENOMIC DNA]</scope>
    <source>
        <strain evidence="2 3">K-2C</strain>
    </source>
</reference>
<dbReference type="AlphaFoldDB" id="J1JYF2"/>
<proteinExistence type="predicted"/>
<dbReference type="eggNOG" id="COG0652">
    <property type="taxonomic scope" value="Bacteria"/>
</dbReference>
<dbReference type="Pfam" id="PF00160">
    <property type="entry name" value="Pro_isomerase"/>
    <property type="match status" value="1"/>
</dbReference>
<dbReference type="Proteomes" id="UP000009017">
    <property type="component" value="Unassembled WGS sequence"/>
</dbReference>
<dbReference type="PROSITE" id="PS50072">
    <property type="entry name" value="CSA_PPIASE_2"/>
    <property type="match status" value="1"/>
</dbReference>
<accession>J1JYF2</accession>
<sequence>MRPDFAPKRVARIKQLTQEGAYNNVVFYRVIPDFMAQTGDVKFGKKDSTNFDLKRVGMGGSNYPNLVSEFSKQPFKGGTIGMARSQNQILNFSFVLMMLLF</sequence>
<dbReference type="HOGENOM" id="CLU_2285919_0_0_5"/>
<dbReference type="InterPro" id="IPR029000">
    <property type="entry name" value="Cyclophilin-like_dom_sf"/>
</dbReference>
<feature type="domain" description="PPIase cyclophilin-type" evidence="1">
    <location>
        <begin position="1"/>
        <end position="96"/>
    </location>
</feature>
<dbReference type="SUPFAM" id="SSF50891">
    <property type="entry name" value="Cyclophilin-like"/>
    <property type="match status" value="1"/>
</dbReference>